<keyword evidence="5 11" id="KW-0337">GPI-anchor biosynthesis</keyword>
<name>A0A423XM62_9PEZI</name>
<evidence type="ECO:0000256" key="5">
    <source>
        <dbReference type="ARBA" id="ARBA00022502"/>
    </source>
</evidence>
<keyword evidence="9 11" id="KW-0472">Membrane</keyword>
<dbReference type="GO" id="GO:0000030">
    <property type="term" value="F:mannosyltransferase activity"/>
    <property type="evidence" value="ECO:0007669"/>
    <property type="project" value="TreeGrafter"/>
</dbReference>
<dbReference type="InterPro" id="IPR013233">
    <property type="entry name" value="PIG-X/PBN1"/>
</dbReference>
<dbReference type="InterPro" id="IPR042322">
    <property type="entry name" value="Pbn1"/>
</dbReference>
<comment type="subcellular location">
    <subcellularLocation>
        <location evidence="11">Endoplasmic reticulum membrane</location>
        <topology evidence="11">Single-pass membrane protein</topology>
    </subcellularLocation>
    <subcellularLocation>
        <location evidence="1">Endoplasmic reticulum membrane</location>
        <topology evidence="1">Single-pass type III membrane protein</topology>
    </subcellularLocation>
</comment>
<evidence type="ECO:0000256" key="2">
    <source>
        <dbReference type="ARBA" id="ARBA00004687"/>
    </source>
</evidence>
<proteinExistence type="inferred from homology"/>
<gene>
    <name evidence="12" type="ORF">VPNG_00710</name>
</gene>
<dbReference type="GO" id="GO:0005789">
    <property type="term" value="C:endoplasmic reticulum membrane"/>
    <property type="evidence" value="ECO:0007669"/>
    <property type="project" value="UniProtKB-SubCell"/>
</dbReference>
<comment type="pathway">
    <text evidence="2 11">Glycolipid biosynthesis; glycosylphosphatidylinositol-anchor biosynthesis.</text>
</comment>
<comment type="function">
    <text evidence="11">Required for proper folding and/or the stability of a subset of proteins in the endoplasmic reticulum. Component of glycosylphosphatidylinositol-mannosyltransferase 1 which transfers the first of the 4 mannoses in the GPI-anchor precursors during GPI-anchor biosynthesis. Probably acts by stabilizing the mannosyltransferase GPI14.</text>
</comment>
<dbReference type="Proteomes" id="UP000285146">
    <property type="component" value="Unassembled WGS sequence"/>
</dbReference>
<dbReference type="AlphaFoldDB" id="A0A423XM62"/>
<keyword evidence="6 11" id="KW-0812">Transmembrane</keyword>
<keyword evidence="8 11" id="KW-1133">Transmembrane helix</keyword>
<comment type="caution">
    <text evidence="12">The sequence shown here is derived from an EMBL/GenBank/DDBJ whole genome shotgun (WGS) entry which is preliminary data.</text>
</comment>
<evidence type="ECO:0000256" key="10">
    <source>
        <dbReference type="ARBA" id="ARBA00023180"/>
    </source>
</evidence>
<dbReference type="InParanoid" id="A0A423XM62"/>
<dbReference type="PANTHER" id="PTHR28533">
    <property type="entry name" value="PROTEIN PBN1"/>
    <property type="match status" value="1"/>
</dbReference>
<dbReference type="OrthoDB" id="5546453at2759"/>
<evidence type="ECO:0000313" key="13">
    <source>
        <dbReference type="Proteomes" id="UP000285146"/>
    </source>
</evidence>
<dbReference type="UniPathway" id="UPA00196"/>
<evidence type="ECO:0000256" key="6">
    <source>
        <dbReference type="ARBA" id="ARBA00022692"/>
    </source>
</evidence>
<evidence type="ECO:0000313" key="12">
    <source>
        <dbReference type="EMBL" id="ROW17544.1"/>
    </source>
</evidence>
<accession>A0A423XM62</accession>
<evidence type="ECO:0000256" key="3">
    <source>
        <dbReference type="ARBA" id="ARBA00010345"/>
    </source>
</evidence>
<dbReference type="GO" id="GO:0006506">
    <property type="term" value="P:GPI anchor biosynthetic process"/>
    <property type="evidence" value="ECO:0007669"/>
    <property type="project" value="UniProtKB-UniPathway"/>
</dbReference>
<keyword evidence="10" id="KW-0325">Glycoprotein</keyword>
<keyword evidence="7 11" id="KW-0256">Endoplasmic reticulum</keyword>
<comment type="similarity">
    <text evidence="3 11">Belongs to the PIGX family.</text>
</comment>
<feature type="transmembrane region" description="Helical" evidence="11">
    <location>
        <begin position="485"/>
        <end position="510"/>
    </location>
</feature>
<reference evidence="12 13" key="1">
    <citation type="submission" date="2015-09" db="EMBL/GenBank/DDBJ databases">
        <title>Host preference determinants of Valsa canker pathogens revealed by comparative genomics.</title>
        <authorList>
            <person name="Yin Z."/>
            <person name="Huang L."/>
        </authorList>
    </citation>
    <scope>NUCLEOTIDE SEQUENCE [LARGE SCALE GENOMIC DNA]</scope>
    <source>
        <strain evidence="12 13">SXYLt</strain>
    </source>
</reference>
<evidence type="ECO:0000256" key="7">
    <source>
        <dbReference type="ARBA" id="ARBA00022824"/>
    </source>
</evidence>
<organism evidence="12 13">
    <name type="scientific">Cytospora leucostoma</name>
    <dbReference type="NCBI Taxonomy" id="1230097"/>
    <lineage>
        <taxon>Eukaryota</taxon>
        <taxon>Fungi</taxon>
        <taxon>Dikarya</taxon>
        <taxon>Ascomycota</taxon>
        <taxon>Pezizomycotina</taxon>
        <taxon>Sordariomycetes</taxon>
        <taxon>Sordariomycetidae</taxon>
        <taxon>Diaporthales</taxon>
        <taxon>Cytosporaceae</taxon>
        <taxon>Cytospora</taxon>
    </lineage>
</organism>
<evidence type="ECO:0000256" key="11">
    <source>
        <dbReference type="RuleBase" id="RU366056"/>
    </source>
</evidence>
<keyword evidence="13" id="KW-1185">Reference proteome</keyword>
<dbReference type="STRING" id="1230097.A0A423XM62"/>
<dbReference type="EMBL" id="LKEB01000002">
    <property type="protein sequence ID" value="ROW17544.1"/>
    <property type="molecule type" value="Genomic_DNA"/>
</dbReference>
<dbReference type="Pfam" id="PF08320">
    <property type="entry name" value="PIG-X"/>
    <property type="match status" value="1"/>
</dbReference>
<evidence type="ECO:0000256" key="8">
    <source>
        <dbReference type="ARBA" id="ARBA00022989"/>
    </source>
</evidence>
<protein>
    <recommendedName>
        <fullName evidence="4 11">Protein PBN1</fullName>
    </recommendedName>
</protein>
<dbReference type="GO" id="GO:1990529">
    <property type="term" value="C:glycosylphosphatidylinositol-mannosyltransferase I complex"/>
    <property type="evidence" value="ECO:0007669"/>
    <property type="project" value="TreeGrafter"/>
</dbReference>
<evidence type="ECO:0000256" key="1">
    <source>
        <dbReference type="ARBA" id="ARBA00004643"/>
    </source>
</evidence>
<dbReference type="SMART" id="SM00780">
    <property type="entry name" value="PIG-X"/>
    <property type="match status" value="1"/>
</dbReference>
<dbReference type="PANTHER" id="PTHR28533:SF1">
    <property type="entry name" value="PROTEIN PBN1"/>
    <property type="match status" value="1"/>
</dbReference>
<sequence length="528" mass="58263">MRRRITFLHKPEDGIDPAAVEVTDSSLTGPVLPTVREERVTLSLEELPDELRQLLESSHELHIRWVSDQSYTSLSPLYSRLSPGFHLFYTPQKGSHAEENGQLCAALKKAFGSLDCDTPKASYSPYDASSLEQSLTLVQASFTSLPSDRFSHSTAFQYYQPLKSLLPFIEYANRDLLPTSKVDDLALASYLDISYDTISHALKATATWDYTEERLLVTSPDTKTNRIEVGILAADKPYGIEPHELGLSGTLTVLGQDKRPSATIFKFPARHRQVEGASFSTGYLEPTGLHPALQIRLNGDAATRPPNADADDGSHCSLHAYLTLPRAIFADKYQLSDPLFLASKNLTALRYITQPVDLEAPDYVLKPWGSAVLLELSPPSSSSSEPAAGAPWTAEVPLHLRYLSPGPGGYKTVETPYPAVFWACTTEEGTKFPSSPFERVNLGYDGLFGPRTVFWHVDPAPPQGGDARLINQVRVPVLDLEKTSWVRGGTAAVVLLGFGWIVWKLIAVYLRTGYGPEKQMKALEKKEQ</sequence>
<evidence type="ECO:0000256" key="9">
    <source>
        <dbReference type="ARBA" id="ARBA00023136"/>
    </source>
</evidence>
<evidence type="ECO:0000256" key="4">
    <source>
        <dbReference type="ARBA" id="ARBA00020410"/>
    </source>
</evidence>